<keyword evidence="7" id="KW-1185">Reference proteome</keyword>
<evidence type="ECO:0000256" key="4">
    <source>
        <dbReference type="SAM" id="SignalP"/>
    </source>
</evidence>
<dbReference type="PATRIC" id="fig|883113.3.peg.1021"/>
<dbReference type="PANTHER" id="PTHR30024">
    <property type="entry name" value="ALIPHATIC SULFONATES-BINDING PROTEIN-RELATED"/>
    <property type="match status" value="1"/>
</dbReference>
<dbReference type="SUPFAM" id="SSF53850">
    <property type="entry name" value="Periplasmic binding protein-like II"/>
    <property type="match status" value="1"/>
</dbReference>
<organism evidence="6 7">
    <name type="scientific">Facklamia languida CCUG 37842</name>
    <dbReference type="NCBI Taxonomy" id="883113"/>
    <lineage>
        <taxon>Bacteria</taxon>
        <taxon>Bacillati</taxon>
        <taxon>Bacillota</taxon>
        <taxon>Bacilli</taxon>
        <taxon>Lactobacillales</taxon>
        <taxon>Aerococcaceae</taxon>
        <taxon>Facklamia</taxon>
    </lineage>
</organism>
<dbReference type="OrthoDB" id="9815602at2"/>
<protein>
    <recommendedName>
        <fullName evidence="5">SsuA/THI5-like domain-containing protein</fullName>
    </recommendedName>
</protein>
<dbReference type="eggNOG" id="COG0715">
    <property type="taxonomic scope" value="Bacteria"/>
</dbReference>
<evidence type="ECO:0000256" key="2">
    <source>
        <dbReference type="ARBA" id="ARBA00010742"/>
    </source>
</evidence>
<keyword evidence="3 4" id="KW-0732">Signal</keyword>
<dbReference type="Proteomes" id="UP000006190">
    <property type="component" value="Unassembled WGS sequence"/>
</dbReference>
<accession>H3NJI5</accession>
<feature type="chain" id="PRO_5003590819" description="SsuA/THI5-like domain-containing protein" evidence="4">
    <location>
        <begin position="28"/>
        <end position="349"/>
    </location>
</feature>
<feature type="signal peptide" evidence="4">
    <location>
        <begin position="1"/>
        <end position="27"/>
    </location>
</feature>
<dbReference type="InterPro" id="IPR015168">
    <property type="entry name" value="SsuA/THI5"/>
</dbReference>
<evidence type="ECO:0000256" key="1">
    <source>
        <dbReference type="ARBA" id="ARBA00004418"/>
    </source>
</evidence>
<dbReference type="Pfam" id="PF09084">
    <property type="entry name" value="NMT1"/>
    <property type="match status" value="1"/>
</dbReference>
<dbReference type="Gene3D" id="3.40.190.10">
    <property type="entry name" value="Periplasmic binding protein-like II"/>
    <property type="match status" value="2"/>
</dbReference>
<comment type="caution">
    <text evidence="6">The sequence shown here is derived from an EMBL/GenBank/DDBJ whole genome shotgun (WGS) entry which is preliminary data.</text>
</comment>
<name>H3NJI5_9LACT</name>
<feature type="domain" description="SsuA/THI5-like" evidence="5">
    <location>
        <begin position="45"/>
        <end position="250"/>
    </location>
</feature>
<reference evidence="6 7" key="1">
    <citation type="submission" date="2012-01" db="EMBL/GenBank/DDBJ databases">
        <title>The Genome Sequence of Facklamia languida CCUG 37842.</title>
        <authorList>
            <consortium name="The Broad Institute Genome Sequencing Platform"/>
            <person name="Earl A."/>
            <person name="Ward D."/>
            <person name="Feldgarden M."/>
            <person name="Gevers D."/>
            <person name="Huys G."/>
            <person name="Young S.K."/>
            <person name="Zeng Q."/>
            <person name="Gargeya S."/>
            <person name="Fitzgerald M."/>
            <person name="Haas B."/>
            <person name="Abouelleil A."/>
            <person name="Alvarado L."/>
            <person name="Arachchi H.M."/>
            <person name="Berlin A."/>
            <person name="Chapman S.B."/>
            <person name="Gearin G."/>
            <person name="Goldberg J."/>
            <person name="Griggs A."/>
            <person name="Gujja S."/>
            <person name="Hansen M."/>
            <person name="Heiman D."/>
            <person name="Howarth C."/>
            <person name="Larimer J."/>
            <person name="Lui A."/>
            <person name="MacDonald P.J.P."/>
            <person name="McCowen C."/>
            <person name="Montmayeur A."/>
            <person name="Murphy C."/>
            <person name="Neiman D."/>
            <person name="Pearson M."/>
            <person name="Priest M."/>
            <person name="Roberts A."/>
            <person name="Saif S."/>
            <person name="Shea T."/>
            <person name="Sisk P."/>
            <person name="Stolte C."/>
            <person name="Sykes S."/>
            <person name="Wortman J."/>
            <person name="Nusbaum C."/>
            <person name="Birren B."/>
        </authorList>
    </citation>
    <scope>NUCLEOTIDE SEQUENCE [LARGE SCALE GENOMIC DNA]</scope>
    <source>
        <strain evidence="6 7">CCUG 37842</strain>
    </source>
</reference>
<dbReference type="GO" id="GO:0042597">
    <property type="term" value="C:periplasmic space"/>
    <property type="evidence" value="ECO:0007669"/>
    <property type="project" value="UniProtKB-SubCell"/>
</dbReference>
<dbReference type="PANTHER" id="PTHR30024:SF47">
    <property type="entry name" value="TAURINE-BINDING PERIPLASMIC PROTEIN"/>
    <property type="match status" value="1"/>
</dbReference>
<sequence length="349" mass="39272">MKKACQFILAVILLNIVVTIAPNQIHAEEKFKIRWAQGLSGNAMVTIAKEQGYFDEYGLEIQEIPLEGPSDTFSALNNGQCDIVSNEGTNAPLQNISAGNDLMIFGGHMVAGAMPIIAPAGTKWNGVEDLLGKKVAGSPTGYYISGPLLDKGYDPANEITWLEFDDDKDKVMAVATGEADYGVIGTNQNYAISLSNEVEVMAYLDDVLPNYSCCRMVTRRDFFNDNKEEFKNLHKALLKATKYFYENKDEVVQMTMDKLGANREYVEAYIKSEHYIIHPDPLKKPVLRAWDWLGQLGILDARSKDVNIEDHLDNEVYLQALTELIDEVPEDQKAWYQEQMAYFEENNQD</sequence>
<dbReference type="EMBL" id="AGEG01000013">
    <property type="protein sequence ID" value="EHR36798.1"/>
    <property type="molecule type" value="Genomic_DNA"/>
</dbReference>
<dbReference type="AlphaFoldDB" id="H3NJI5"/>
<dbReference type="STRING" id="883113.HMPREF9708_01024"/>
<dbReference type="RefSeq" id="WP_006309164.1">
    <property type="nucleotide sequence ID" value="NZ_JH601133.1"/>
</dbReference>
<comment type="similarity">
    <text evidence="2">Belongs to the bacterial solute-binding protein SsuA/TauA family.</text>
</comment>
<proteinExistence type="inferred from homology"/>
<comment type="subcellular location">
    <subcellularLocation>
        <location evidence="1">Periplasm</location>
    </subcellularLocation>
</comment>
<dbReference type="HOGENOM" id="CLU_028871_0_1_9"/>
<evidence type="ECO:0000313" key="6">
    <source>
        <dbReference type="EMBL" id="EHR36798.1"/>
    </source>
</evidence>
<gene>
    <name evidence="6" type="ORF">HMPREF9708_01024</name>
</gene>
<evidence type="ECO:0000259" key="5">
    <source>
        <dbReference type="Pfam" id="PF09084"/>
    </source>
</evidence>
<evidence type="ECO:0000313" key="7">
    <source>
        <dbReference type="Proteomes" id="UP000006190"/>
    </source>
</evidence>
<evidence type="ECO:0000256" key="3">
    <source>
        <dbReference type="ARBA" id="ARBA00022729"/>
    </source>
</evidence>